<keyword evidence="2 3" id="KW-0040">ANK repeat</keyword>
<keyword evidence="1" id="KW-0677">Repeat</keyword>
<gene>
    <name evidence="5" type="ORF">CPB83DRAFT_904927</name>
</gene>
<sequence>MSQPTPEVDAFIERIKALPPGPGVSLDAVLQPSLDEEVELRQLFATDRQNERIVNPHVGLVDLFTAPATIKTTRARVVKDRDDLTANHVMSIAEEDRRAEGTPCMVSDIDEFKKNWSIFSEGSLSQLLDWNNVVAAGGSVLACLAPLDEEHKKSKRATRKYYHNKAYPTSDVDLFLWGMNAEQAEAKIKQIYEAVRDSVPWDVTCIRTKHTVSIHSQYPYRSVQIVLRLYHSPAEILAGFDIDAPCCAYDGNRVWASPRAVVAMMRQCNTVDVTRRSPSYEVRLAKYARRAFEVYIPNLARDKVDPTIYERAIARMEGLARLLPGMSFVADPALVFCNHHHNRKYKGDLKEEEETGLEMNDYDVASLHIPYGPGWDSKRIDKLIYQTDLGMNSTFNPKNKGRRLHRHPAFFGTIEEVLEDCCEHCPEPIDQDEKDLQAEEDENYLRGRIKFVEENPGRQSMTGSFNPIDDGEWSAQVYMKPTEQFFKAVAARDRPTVQRFLKDQTDPIDVNQRDHVGRTCLHVAILSKAEEIAMDLVDGDARITARMADGRGPMHLAARFDMPQLIKKLMERSKKNEEEEKQAKAAADDDGKKPASERPSSEDDWSSHDDEDVVMSAPEDDEDADDEAGNARRSEEERVVLDIDVHDWDFGFTALCYGILYGSQPTIDALLAEGADPKLPTKPNNNRSYTSTLIHPLTMTIMREDDDAACNAIVALLKAGATSSTANEQMRTIFRVMVVSGRNRLLETVLQNDPGVHTVINFPSVSYQYVEFPISAALQKQAYATLVLLAAYGVKLNLDEADITRAVEAAPSATKNSLFGYQDVKNYLQFAQYPIETAIVSNDEIAFLLIELGTSVDIGLKRSYETYANPTTRRSLKDWVDYAVKELADRIKKKEEQDTVIVNASDAKPEPKKVEAPKTGWQAFWSKHHKYVTSTTPMRGTTPQPRLDPDEYRARNEERAKWELERLKDVRNFFLELQAALTRKKAKTWSELHPDLESRPLPPPFTAPKPILPSTTFPTPTEPAKPTRDYRYMFISSTNYNKRNVPEHQLEAYDQLYEACFSGDRERIEALCLPVPGQPSAPGTPSPLNIGVKMVHSSDTSYYSVQGYTPLYAAIAGRKWSTARLILAIATAQYHPEEDEAERVSFDVDVDMDDDSDAESDDSDASDITIEQKQVTFIDIASRPSEVRSEMHPRHLLQVQAAWRKPVQGDSLFTPATHNADPITTTVYAHDLEAFKQIAGLYNTLPTPLSLPKLMAVILQEDQSDLMDEYIKRTGDGIDEADAKTHTGTIEDIPTATNDENKVYLGLNVHGKKRADLASRNDPNAAYEADTLRQPPLLWQAIRQNAKAIISYLASEKPLAAFQRYTSTHSDRKAIWLKRMGIEQGGELAKNLPNWIGWTVDHFGESPLSAAIMAGNVDIIKLLSKLNSKLVNQGLQTNIKFLGLNPLLLAVRATSSVKLLEYLLSRNVSASERDSIKGWNIYHFICESNKGEFLKFFLEKIPRDINESLLAQQSRLRGNTPLHVAVKHGHQKLVSMLLDYSKSTVLVPDVDGQTPLHSTAKLCYPAITKSLLDALPSEAPDFENAVGNTAFEIVSLQELVDRAKKFDTANQSHNRYGYSGTLQPNSFSNDPIRMSSSKFKSYETSIQQIRDVVENMVDRGSLPQEKKDFLKSETMRWINKTTEVINTLKAKEAERDAKSKAWNEADKKLNPPPVVFSTEVYKTDTRDLEKTFKILNSVYNPRLHPTSGGSTLGDNRRQLIHLLDVQKSVKSTLAKVNPAAVDSEYGDKSGMSYAQSQTGGGYSRRYRYRKNRHDDTEGLENEESDEFKDRMHSQVFQTLGTAVDSL</sequence>
<evidence type="ECO:0000256" key="1">
    <source>
        <dbReference type="ARBA" id="ARBA00022737"/>
    </source>
</evidence>
<dbReference type="EMBL" id="MU157837">
    <property type="protein sequence ID" value="KAF9530942.1"/>
    <property type="molecule type" value="Genomic_DNA"/>
</dbReference>
<feature type="compositionally biased region" description="Acidic residues" evidence="4">
    <location>
        <begin position="617"/>
        <end position="628"/>
    </location>
</feature>
<protein>
    <recommendedName>
        <fullName evidence="7">Ankyrin repeat protein</fullName>
    </recommendedName>
</protein>
<proteinExistence type="predicted"/>
<evidence type="ECO:0000256" key="2">
    <source>
        <dbReference type="ARBA" id="ARBA00023043"/>
    </source>
</evidence>
<feature type="region of interest" description="Disordered" evidence="4">
    <location>
        <begin position="617"/>
        <end position="636"/>
    </location>
</feature>
<evidence type="ECO:0000256" key="3">
    <source>
        <dbReference type="PROSITE-ProRule" id="PRU00023"/>
    </source>
</evidence>
<dbReference type="Proteomes" id="UP000807306">
    <property type="component" value="Unassembled WGS sequence"/>
</dbReference>
<organism evidence="5 6">
    <name type="scientific">Crepidotus variabilis</name>
    <dbReference type="NCBI Taxonomy" id="179855"/>
    <lineage>
        <taxon>Eukaryota</taxon>
        <taxon>Fungi</taxon>
        <taxon>Dikarya</taxon>
        <taxon>Basidiomycota</taxon>
        <taxon>Agaricomycotina</taxon>
        <taxon>Agaricomycetes</taxon>
        <taxon>Agaricomycetidae</taxon>
        <taxon>Agaricales</taxon>
        <taxon>Agaricineae</taxon>
        <taxon>Crepidotaceae</taxon>
        <taxon>Crepidotus</taxon>
    </lineage>
</organism>
<feature type="compositionally biased region" description="Acidic residues" evidence="4">
    <location>
        <begin position="1817"/>
        <end position="1826"/>
    </location>
</feature>
<dbReference type="SUPFAM" id="SSF48403">
    <property type="entry name" value="Ankyrin repeat"/>
    <property type="match status" value="1"/>
</dbReference>
<feature type="region of interest" description="Disordered" evidence="4">
    <location>
        <begin position="572"/>
        <end position="612"/>
    </location>
</feature>
<dbReference type="PANTHER" id="PTHR24198">
    <property type="entry name" value="ANKYRIN REPEAT AND PROTEIN KINASE DOMAIN-CONTAINING PROTEIN"/>
    <property type="match status" value="1"/>
</dbReference>
<feature type="region of interest" description="Disordered" evidence="4">
    <location>
        <begin position="1784"/>
        <end position="1829"/>
    </location>
</feature>
<evidence type="ECO:0008006" key="7">
    <source>
        <dbReference type="Google" id="ProtNLM"/>
    </source>
</evidence>
<reference evidence="5" key="1">
    <citation type="submission" date="2020-11" db="EMBL/GenBank/DDBJ databases">
        <authorList>
            <consortium name="DOE Joint Genome Institute"/>
            <person name="Ahrendt S."/>
            <person name="Riley R."/>
            <person name="Andreopoulos W."/>
            <person name="Labutti K."/>
            <person name="Pangilinan J."/>
            <person name="Ruiz-Duenas F.J."/>
            <person name="Barrasa J.M."/>
            <person name="Sanchez-Garcia M."/>
            <person name="Camarero S."/>
            <person name="Miyauchi S."/>
            <person name="Serrano A."/>
            <person name="Linde D."/>
            <person name="Babiker R."/>
            <person name="Drula E."/>
            <person name="Ayuso-Fernandez I."/>
            <person name="Pacheco R."/>
            <person name="Padilla G."/>
            <person name="Ferreira P."/>
            <person name="Barriuso J."/>
            <person name="Kellner H."/>
            <person name="Castanera R."/>
            <person name="Alfaro M."/>
            <person name="Ramirez L."/>
            <person name="Pisabarro A.G."/>
            <person name="Kuo A."/>
            <person name="Tritt A."/>
            <person name="Lipzen A."/>
            <person name="He G."/>
            <person name="Yan M."/>
            <person name="Ng V."/>
            <person name="Cullen D."/>
            <person name="Martin F."/>
            <person name="Rosso M.-N."/>
            <person name="Henrissat B."/>
            <person name="Hibbett D."/>
            <person name="Martinez A.T."/>
            <person name="Grigoriev I.V."/>
        </authorList>
    </citation>
    <scope>NUCLEOTIDE SEQUENCE</scope>
    <source>
        <strain evidence="5">CBS 506.95</strain>
    </source>
</reference>
<evidence type="ECO:0000313" key="6">
    <source>
        <dbReference type="Proteomes" id="UP000807306"/>
    </source>
</evidence>
<dbReference type="InterPro" id="IPR036770">
    <property type="entry name" value="Ankyrin_rpt-contain_sf"/>
</dbReference>
<feature type="repeat" description="ANK" evidence="3">
    <location>
        <begin position="1517"/>
        <end position="1539"/>
    </location>
</feature>
<feature type="compositionally biased region" description="Basic and acidic residues" evidence="4">
    <location>
        <begin position="572"/>
        <end position="608"/>
    </location>
</feature>
<dbReference type="SMART" id="SM00248">
    <property type="entry name" value="ANK"/>
    <property type="match status" value="9"/>
</dbReference>
<dbReference type="Pfam" id="PF12796">
    <property type="entry name" value="Ank_2"/>
    <property type="match status" value="1"/>
</dbReference>
<name>A0A9P6JRL4_9AGAR</name>
<dbReference type="Gene3D" id="1.25.40.20">
    <property type="entry name" value="Ankyrin repeat-containing domain"/>
    <property type="match status" value="3"/>
</dbReference>
<dbReference type="PROSITE" id="PS50088">
    <property type="entry name" value="ANK_REPEAT"/>
    <property type="match status" value="1"/>
</dbReference>
<evidence type="ECO:0000313" key="5">
    <source>
        <dbReference type="EMBL" id="KAF9530942.1"/>
    </source>
</evidence>
<dbReference type="PANTHER" id="PTHR24198:SF165">
    <property type="entry name" value="ANKYRIN REPEAT-CONTAINING PROTEIN-RELATED"/>
    <property type="match status" value="1"/>
</dbReference>
<accession>A0A9P6JRL4</accession>
<dbReference type="InterPro" id="IPR002110">
    <property type="entry name" value="Ankyrin_rpt"/>
</dbReference>
<dbReference type="PROSITE" id="PS50297">
    <property type="entry name" value="ANK_REP_REGION"/>
    <property type="match status" value="1"/>
</dbReference>
<keyword evidence="6" id="KW-1185">Reference proteome</keyword>
<comment type="caution">
    <text evidence="5">The sequence shown here is derived from an EMBL/GenBank/DDBJ whole genome shotgun (WGS) entry which is preliminary data.</text>
</comment>
<evidence type="ECO:0000256" key="4">
    <source>
        <dbReference type="SAM" id="MobiDB-lite"/>
    </source>
</evidence>
<dbReference type="OrthoDB" id="539213at2759"/>